<evidence type="ECO:0000256" key="1">
    <source>
        <dbReference type="ARBA" id="ARBA00005915"/>
    </source>
</evidence>
<dbReference type="PANTHER" id="PTHR30255">
    <property type="entry name" value="SINGLE-STRANDED-DNA-SPECIFIC EXONUCLEASE RECJ"/>
    <property type="match status" value="1"/>
</dbReference>
<evidence type="ECO:0000256" key="4">
    <source>
        <dbReference type="ARBA" id="ARBA00022801"/>
    </source>
</evidence>
<dbReference type="Proteomes" id="UP001522905">
    <property type="component" value="Unassembled WGS sequence"/>
</dbReference>
<dbReference type="SUPFAM" id="SSF64182">
    <property type="entry name" value="DHH phosphoesterases"/>
    <property type="match status" value="1"/>
</dbReference>
<evidence type="ECO:0000313" key="10">
    <source>
        <dbReference type="EMBL" id="MCK8624701.1"/>
    </source>
</evidence>
<dbReference type="InterPro" id="IPR001667">
    <property type="entry name" value="DDH_dom"/>
</dbReference>
<gene>
    <name evidence="10" type="primary">recJ</name>
    <name evidence="10" type="ORF">LNP07_04150</name>
</gene>
<keyword evidence="4" id="KW-0378">Hydrolase</keyword>
<dbReference type="GO" id="GO:0004527">
    <property type="term" value="F:exonuclease activity"/>
    <property type="evidence" value="ECO:0007669"/>
    <property type="project" value="UniProtKB-KW"/>
</dbReference>
<dbReference type="EMBL" id="JAJIAO010000003">
    <property type="protein sequence ID" value="MCK8624701.1"/>
    <property type="molecule type" value="Genomic_DNA"/>
</dbReference>
<keyword evidence="5 10" id="KW-0269">Exonuclease</keyword>
<name>A0ABT0I1V3_9LACO</name>
<dbReference type="Gene3D" id="3.10.310.30">
    <property type="match status" value="1"/>
</dbReference>
<feature type="domain" description="DDH" evidence="6">
    <location>
        <begin position="83"/>
        <end position="227"/>
    </location>
</feature>
<evidence type="ECO:0000259" key="8">
    <source>
        <dbReference type="Pfam" id="PF10141"/>
    </source>
</evidence>
<proteinExistence type="inferred from homology"/>
<dbReference type="InterPro" id="IPR018779">
    <property type="entry name" value="RecJ_C"/>
</dbReference>
<evidence type="ECO:0000256" key="5">
    <source>
        <dbReference type="ARBA" id="ARBA00022839"/>
    </source>
</evidence>
<accession>A0ABT0I1V3</accession>
<protein>
    <recommendedName>
        <fullName evidence="2">Single-stranded-DNA-specific exonuclease RecJ</fullName>
    </recommendedName>
</protein>
<dbReference type="RefSeq" id="WP_220728169.1">
    <property type="nucleotide sequence ID" value="NZ_BPLM01000005.1"/>
</dbReference>
<evidence type="ECO:0000259" key="7">
    <source>
        <dbReference type="Pfam" id="PF02272"/>
    </source>
</evidence>
<dbReference type="InterPro" id="IPR041122">
    <property type="entry name" value="RecJ_OB"/>
</dbReference>
<dbReference type="InterPro" id="IPR038763">
    <property type="entry name" value="DHH_sf"/>
</dbReference>
<evidence type="ECO:0000256" key="2">
    <source>
        <dbReference type="ARBA" id="ARBA00019841"/>
    </source>
</evidence>
<feature type="domain" description="Single-stranded-DNA-specific exonuclease RecJ C-terminal" evidence="8">
    <location>
        <begin position="572"/>
        <end position="765"/>
    </location>
</feature>
<dbReference type="Pfam" id="PF01368">
    <property type="entry name" value="DHH"/>
    <property type="match status" value="1"/>
</dbReference>
<dbReference type="PANTHER" id="PTHR30255:SF2">
    <property type="entry name" value="SINGLE-STRANDED-DNA-SPECIFIC EXONUCLEASE RECJ"/>
    <property type="match status" value="1"/>
</dbReference>
<dbReference type="Pfam" id="PF02272">
    <property type="entry name" value="DHHA1"/>
    <property type="match status" value="1"/>
</dbReference>
<comment type="caution">
    <text evidence="10">The sequence shown here is derived from an EMBL/GenBank/DDBJ whole genome shotgun (WGS) entry which is preliminary data.</text>
</comment>
<sequence>MILPKYNWHINSNEYSDEEKEMAHNLNINPLIVSIMFQRGYDTLDKIKSFLNPDINSFHDPFELHDMQKSVDRISLAITNNEKITIYGDYDADGITSTAILYETLQNMGANVNFYIPNRFTDGYGPNSDAYKRIINEGTTLIITVDNGVSGKEQVDLANSMNCDVIITDHHNLPNDLPNAYSIIHARYPNDEYEFGDLSGAGISFKLSTALLGDFPSELLDLVAIGTVADLVSLTDENRAIVKLGLMAIAQTERPGLSALINKAGLKLDNINEESIGFGIAPRLNALGRISDASVGVELLTTFDDDYANELAKETDSKNSQRKKLVSDIYEDAYQKAENLIEDGHKTLFIVGENWHEGVLGIVASRIVEKFNKPTLVLNLNNDTNIAKGSGRSIDGFDIFKALNDNRNNMVSFGGHSMAVGLSVNKDKISSIYEDLDKYADNHHINSMAKPNLNITGCINVKDINQSLFDDINKLAPFGTDNEYPIFKFAHDSVSNITTMGANNNHLKFKLISEYSSINVLAFNNGRYSEAISESFDALDIVGHLVLSTWKGRTSVQIMLDDFSSSGPKINDQRSRVLTKETFLGKGTYVFFNNNILQQVKKYIPNESKCVHIDDLSFDISSDNIIIVDCPSSFEQLKRIFYIKNLKELSLILYKKELISKFGMPNREQCAKIFKFFAKHNGFDLKQNLAELCKFLNIPKKSLFMIIKMFSELDFLHINDWVVYESKQPVKKEISKAPTYQKMSDEISLEKKLILSSKQELSHFIRNEYDKRKDAVK</sequence>
<evidence type="ECO:0000313" key="11">
    <source>
        <dbReference type="Proteomes" id="UP001522905"/>
    </source>
</evidence>
<evidence type="ECO:0000256" key="3">
    <source>
        <dbReference type="ARBA" id="ARBA00022722"/>
    </source>
</evidence>
<dbReference type="Gene3D" id="3.90.1640.30">
    <property type="match status" value="1"/>
</dbReference>
<reference evidence="10 11" key="1">
    <citation type="submission" date="2021-11" db="EMBL/GenBank/DDBJ databases">
        <title>Comparative genomics of bee honey and flower isolates.</title>
        <authorList>
            <person name="Bechtner J.D."/>
            <person name="Gallus M.K."/>
            <person name="Ehrmann M."/>
        </authorList>
    </citation>
    <scope>NUCLEOTIDE SEQUENCE [LARGE SCALE GENOMIC DNA]</scope>
    <source>
        <strain evidence="10 11">M161</strain>
    </source>
</reference>
<evidence type="ECO:0000259" key="6">
    <source>
        <dbReference type="Pfam" id="PF01368"/>
    </source>
</evidence>
<dbReference type="InterPro" id="IPR004610">
    <property type="entry name" value="RecJ"/>
</dbReference>
<feature type="domain" description="DHHA1" evidence="7">
    <location>
        <begin position="351"/>
        <end position="440"/>
    </location>
</feature>
<organism evidence="10 11">
    <name type="scientific">Apilactobacillus xinyiensis</name>
    <dbReference type="NCBI Taxonomy" id="2841032"/>
    <lineage>
        <taxon>Bacteria</taxon>
        <taxon>Bacillati</taxon>
        <taxon>Bacillota</taxon>
        <taxon>Bacilli</taxon>
        <taxon>Lactobacillales</taxon>
        <taxon>Lactobacillaceae</taxon>
        <taxon>Apilactobacillus</taxon>
    </lineage>
</organism>
<dbReference type="InterPro" id="IPR003156">
    <property type="entry name" value="DHHA1_dom"/>
</dbReference>
<feature type="domain" description="RecJ OB" evidence="9">
    <location>
        <begin position="459"/>
        <end position="562"/>
    </location>
</feature>
<comment type="similarity">
    <text evidence="1">Belongs to the RecJ family.</text>
</comment>
<dbReference type="InterPro" id="IPR051673">
    <property type="entry name" value="SSDNA_exonuclease_RecJ"/>
</dbReference>
<keyword evidence="3" id="KW-0540">Nuclease</keyword>
<keyword evidence="11" id="KW-1185">Reference proteome</keyword>
<dbReference type="NCBIfam" id="TIGR00644">
    <property type="entry name" value="recJ"/>
    <property type="match status" value="1"/>
</dbReference>
<dbReference type="Pfam" id="PF17768">
    <property type="entry name" value="RecJ_OB"/>
    <property type="match status" value="1"/>
</dbReference>
<dbReference type="Pfam" id="PF10141">
    <property type="entry name" value="ssDNA-exonuc_C"/>
    <property type="match status" value="1"/>
</dbReference>
<evidence type="ECO:0000259" key="9">
    <source>
        <dbReference type="Pfam" id="PF17768"/>
    </source>
</evidence>